<accession>A0A150GJY1</accession>
<evidence type="ECO:0000256" key="1">
    <source>
        <dbReference type="SAM" id="SignalP"/>
    </source>
</evidence>
<keyword evidence="4" id="KW-1185">Reference proteome</keyword>
<organism evidence="3 4">
    <name type="scientific">Gonium pectorale</name>
    <name type="common">Green alga</name>
    <dbReference type="NCBI Taxonomy" id="33097"/>
    <lineage>
        <taxon>Eukaryota</taxon>
        <taxon>Viridiplantae</taxon>
        <taxon>Chlorophyta</taxon>
        <taxon>core chlorophytes</taxon>
        <taxon>Chlorophyceae</taxon>
        <taxon>CS clade</taxon>
        <taxon>Chlamydomonadales</taxon>
        <taxon>Volvocaceae</taxon>
        <taxon>Gonium</taxon>
    </lineage>
</organism>
<evidence type="ECO:0000313" key="4">
    <source>
        <dbReference type="Proteomes" id="UP000075714"/>
    </source>
</evidence>
<dbReference type="Proteomes" id="UP000075714">
    <property type="component" value="Unassembled WGS sequence"/>
</dbReference>
<name>A0A150GJY1_GONPE</name>
<dbReference type="EMBL" id="LSYV01000019">
    <property type="protein sequence ID" value="KXZ50126.1"/>
    <property type="molecule type" value="Genomic_DNA"/>
</dbReference>
<evidence type="ECO:0000313" key="3">
    <source>
        <dbReference type="EMBL" id="KXZ50126.1"/>
    </source>
</evidence>
<feature type="domain" description="Pherophorin" evidence="2">
    <location>
        <begin position="32"/>
        <end position="184"/>
    </location>
</feature>
<keyword evidence="1" id="KW-0732">Signal</keyword>
<reference evidence="4" key="1">
    <citation type="journal article" date="2016" name="Nat. Commun.">
        <title>The Gonium pectorale genome demonstrates co-option of cell cycle regulation during the evolution of multicellularity.</title>
        <authorList>
            <person name="Hanschen E.R."/>
            <person name="Marriage T.N."/>
            <person name="Ferris P.J."/>
            <person name="Hamaji T."/>
            <person name="Toyoda A."/>
            <person name="Fujiyama A."/>
            <person name="Neme R."/>
            <person name="Noguchi H."/>
            <person name="Minakuchi Y."/>
            <person name="Suzuki M."/>
            <person name="Kawai-Toyooka H."/>
            <person name="Smith D.R."/>
            <person name="Sparks H."/>
            <person name="Anderson J."/>
            <person name="Bakaric R."/>
            <person name="Luria V."/>
            <person name="Karger A."/>
            <person name="Kirschner M.W."/>
            <person name="Durand P.M."/>
            <person name="Michod R.E."/>
            <person name="Nozaki H."/>
            <person name="Olson B.J."/>
        </authorList>
    </citation>
    <scope>NUCLEOTIDE SEQUENCE [LARGE SCALE GENOMIC DNA]</scope>
    <source>
        <strain evidence="4">NIES-2863</strain>
    </source>
</reference>
<feature type="signal peptide" evidence="1">
    <location>
        <begin position="1"/>
        <end position="22"/>
    </location>
</feature>
<comment type="caution">
    <text evidence="3">The sequence shown here is derived from an EMBL/GenBank/DDBJ whole genome shotgun (WGS) entry which is preliminary data.</text>
</comment>
<evidence type="ECO:0000259" key="2">
    <source>
        <dbReference type="Pfam" id="PF12499"/>
    </source>
</evidence>
<feature type="chain" id="PRO_5007562078" description="Pherophorin domain-containing protein" evidence="1">
    <location>
        <begin position="23"/>
        <end position="194"/>
    </location>
</feature>
<dbReference type="OrthoDB" id="528408at2759"/>
<protein>
    <recommendedName>
        <fullName evidence="2">Pherophorin domain-containing protein</fullName>
    </recommendedName>
</protein>
<sequence>MARQGPLLAALVGLLCLSVAQARKAGPTALKFPSLTSCSQNADATTFRISTNVTKSMPGQTYCFTFGTAAPANATLPCGKATVLERVQLWASHEDRRKISMIRIREPSGDKVIYGSWTRKAAGYADEIVFSKLQWTPEYIKTVNPRLCLTLAADTTLDDICLGTAGLCTFGLYSVGANGAKCCPVYDVPAKVAA</sequence>
<gene>
    <name evidence="3" type="ORF">GPECTOR_18phG15</name>
</gene>
<dbReference type="AlphaFoldDB" id="A0A150GJY1"/>
<dbReference type="InterPro" id="IPR024616">
    <property type="entry name" value="Pherophorin"/>
</dbReference>
<proteinExistence type="predicted"/>
<dbReference type="Pfam" id="PF12499">
    <property type="entry name" value="DUF3707"/>
    <property type="match status" value="1"/>
</dbReference>